<protein>
    <submittedName>
        <fullName evidence="1">Uncharacterized protein</fullName>
    </submittedName>
</protein>
<dbReference type="RefSeq" id="WP_284339084.1">
    <property type="nucleotide sequence ID" value="NZ_BSNS01000004.1"/>
</dbReference>
<reference evidence="2" key="1">
    <citation type="journal article" date="2019" name="Int. J. Syst. Evol. Microbiol.">
        <title>The Global Catalogue of Microorganisms (GCM) 10K type strain sequencing project: providing services to taxonomists for standard genome sequencing and annotation.</title>
        <authorList>
            <consortium name="The Broad Institute Genomics Platform"/>
            <consortium name="The Broad Institute Genome Sequencing Center for Infectious Disease"/>
            <person name="Wu L."/>
            <person name="Ma J."/>
        </authorList>
    </citation>
    <scope>NUCLEOTIDE SEQUENCE [LARGE SCALE GENOMIC DNA]</scope>
    <source>
        <strain evidence="2">NBRC 112416</strain>
    </source>
</reference>
<accession>A0ABQ5W1F7</accession>
<proteinExistence type="predicted"/>
<dbReference type="Proteomes" id="UP001156691">
    <property type="component" value="Unassembled WGS sequence"/>
</dbReference>
<name>A0ABQ5W1F7_9HYPH</name>
<dbReference type="EMBL" id="BSNS01000004">
    <property type="protein sequence ID" value="GLQ53636.1"/>
    <property type="molecule type" value="Genomic_DNA"/>
</dbReference>
<organism evidence="1 2">
    <name type="scientific">Devosia nitrariae</name>
    <dbReference type="NCBI Taxonomy" id="2071872"/>
    <lineage>
        <taxon>Bacteria</taxon>
        <taxon>Pseudomonadati</taxon>
        <taxon>Pseudomonadota</taxon>
        <taxon>Alphaproteobacteria</taxon>
        <taxon>Hyphomicrobiales</taxon>
        <taxon>Devosiaceae</taxon>
        <taxon>Devosia</taxon>
    </lineage>
</organism>
<comment type="caution">
    <text evidence="1">The sequence shown here is derived from an EMBL/GenBank/DDBJ whole genome shotgun (WGS) entry which is preliminary data.</text>
</comment>
<keyword evidence="2" id="KW-1185">Reference proteome</keyword>
<evidence type="ECO:0000313" key="2">
    <source>
        <dbReference type="Proteomes" id="UP001156691"/>
    </source>
</evidence>
<gene>
    <name evidence="1" type="ORF">GCM10010862_08950</name>
</gene>
<evidence type="ECO:0000313" key="1">
    <source>
        <dbReference type="EMBL" id="GLQ53636.1"/>
    </source>
</evidence>
<sequence length="152" mass="16661">MKRTVAAGIAAAIAVVLVGGAFGVQYLVSPKTFDECMLAEMRGQAQAMYSIARTECERRHGVEVEIYADADDFSWTNEGPYTVVKLSSEILASYTPSRGQFAFSTKPCSDVTADDMEKHIPSRPENGGFRLGIMAPSDPRCLQLLELYGTRR</sequence>